<dbReference type="GO" id="GO:0003676">
    <property type="term" value="F:nucleic acid binding"/>
    <property type="evidence" value="ECO:0007669"/>
    <property type="project" value="InterPro"/>
</dbReference>
<keyword evidence="4" id="KW-1185">Reference proteome</keyword>
<dbReference type="GO" id="GO:0015074">
    <property type="term" value="P:DNA integration"/>
    <property type="evidence" value="ECO:0007669"/>
    <property type="project" value="InterPro"/>
</dbReference>
<feature type="compositionally biased region" description="Low complexity" evidence="1">
    <location>
        <begin position="506"/>
        <end position="519"/>
    </location>
</feature>
<evidence type="ECO:0000313" key="3">
    <source>
        <dbReference type="EMBL" id="KAK1681289.1"/>
    </source>
</evidence>
<comment type="caution">
    <text evidence="3">The sequence shown here is derived from an EMBL/GenBank/DDBJ whole genome shotgun (WGS) entry which is preliminary data.</text>
</comment>
<dbReference type="InterPro" id="IPR036397">
    <property type="entry name" value="RNaseH_sf"/>
</dbReference>
<evidence type="ECO:0000313" key="4">
    <source>
        <dbReference type="Proteomes" id="UP001231189"/>
    </source>
</evidence>
<feature type="compositionally biased region" description="Low complexity" evidence="1">
    <location>
        <begin position="529"/>
        <end position="547"/>
    </location>
</feature>
<feature type="region of interest" description="Disordered" evidence="1">
    <location>
        <begin position="478"/>
        <end position="566"/>
    </location>
</feature>
<evidence type="ECO:0000259" key="2">
    <source>
        <dbReference type="PROSITE" id="PS50994"/>
    </source>
</evidence>
<dbReference type="InterPro" id="IPR041588">
    <property type="entry name" value="Integrase_H2C2"/>
</dbReference>
<protein>
    <recommendedName>
        <fullName evidence="2">Integrase catalytic domain-containing protein</fullName>
    </recommendedName>
</protein>
<dbReference type="EMBL" id="JAUUTY010000002">
    <property type="protein sequence ID" value="KAK1681289.1"/>
    <property type="molecule type" value="Genomic_DNA"/>
</dbReference>
<gene>
    <name evidence="3" type="ORF">QYE76_042137</name>
</gene>
<dbReference type="Pfam" id="PF17921">
    <property type="entry name" value="Integrase_H2C2"/>
    <property type="match status" value="1"/>
</dbReference>
<dbReference type="AlphaFoldDB" id="A0AAD8WUT4"/>
<dbReference type="Gene3D" id="1.10.340.70">
    <property type="match status" value="1"/>
</dbReference>
<proteinExistence type="predicted"/>
<dbReference type="InterPro" id="IPR012337">
    <property type="entry name" value="RNaseH-like_sf"/>
</dbReference>
<accession>A0AAD8WUT4</accession>
<dbReference type="PANTHER" id="PTHR48475:SF2">
    <property type="entry name" value="RIBONUCLEASE H"/>
    <property type="match status" value="1"/>
</dbReference>
<dbReference type="Proteomes" id="UP001231189">
    <property type="component" value="Unassembled WGS sequence"/>
</dbReference>
<sequence>MLKCPIHELPSNVIIDNFYARLSFQDKTLLDTSCSGSFTRKNEEFKRDLLDRIQENTEGWENDKDRESGIIYDYKYIEAFMDTDKFRNMSATYGLDSQVVANLYKAFASHYELPKKNFDKYHEPYKDKVDSSVNKCVVIETVDNVIPEAYIEKTPFPAKMKEYSVISSAVNKSEKKPKEPEEQIKIEPAVAIVKDLVTKNVEDGHIIFCEDASNIVSHPNKSKQVSVPMLSVIIGDHCYYGLCDIGASVSAIPYELYTEIMHEIGSCELEDIDVVIHLANRETISPIGIVRDVEVLCDCKKEKILTRFAGEPYEFNFSKFTKTPYKADLPSNDFKMEQCASIVLVPNNPLQQHLENSESEAFRKERDELEEIFLRQPILKHDLPVEDLGTTPPPKEDPVFDLKPLPDNLKYAHIDDKKIYPVIISSKLSEIEEESTMVSNNKDKGPWREEMDERINKEKEKIASAKGEWETTRSTLEMYQPSPDSDSIFVQADAGASQPNPPASQPNPGASQPKPGASQPNPPAPQPNPATLQPNPGASQPNSGASQPNPPAPQPNPPTTQSNPEASMQEALLVSVFEIKCVPSWAQKFLSYLTDGVLPEDRVQARQIERRAKAYTIINHQLYKRSVSGVFQRCVEPAEGIEFLREIHQGKCGHHASSRAIVGKAFRHGFYWPTALKDAEEMVKTCNGCQRFAKKRHASASALKIIPITWPFSVWGLDMVGPFRTARGGMTHHLVMIDKFTKWIEAKPIKKMDGSTAVTFLKDIIVRYGYPHNIITNNGTNFAQGVFSRFCEEKGIQMDLASVAPPESNGQVEKAKGLILAGIRPRLVEPLERAAGCWIEELPSVLWSLGTTHNRSIGFTQFFLVYGAEAVLPTDIKHDAPRIKLYTEAEAKEAREDGVDLVTYANEKSLCQERRTSTIFRVLYYPLRLA</sequence>
<feature type="compositionally biased region" description="Pro residues" evidence="1">
    <location>
        <begin position="548"/>
        <end position="558"/>
    </location>
</feature>
<reference evidence="3" key="1">
    <citation type="submission" date="2023-07" db="EMBL/GenBank/DDBJ databases">
        <title>A chromosome-level genome assembly of Lolium multiflorum.</title>
        <authorList>
            <person name="Chen Y."/>
            <person name="Copetti D."/>
            <person name="Kolliker R."/>
            <person name="Studer B."/>
        </authorList>
    </citation>
    <scope>NUCLEOTIDE SEQUENCE</scope>
    <source>
        <strain evidence="3">02402/16</strain>
        <tissue evidence="3">Leaf</tissue>
    </source>
</reference>
<dbReference type="PRINTS" id="PR01217">
    <property type="entry name" value="PRICHEXTENSN"/>
</dbReference>
<evidence type="ECO:0000256" key="1">
    <source>
        <dbReference type="SAM" id="MobiDB-lite"/>
    </source>
</evidence>
<dbReference type="PANTHER" id="PTHR48475">
    <property type="entry name" value="RIBONUCLEASE H"/>
    <property type="match status" value="1"/>
</dbReference>
<dbReference type="Pfam" id="PF00665">
    <property type="entry name" value="rve"/>
    <property type="match status" value="1"/>
</dbReference>
<organism evidence="3 4">
    <name type="scientific">Lolium multiflorum</name>
    <name type="common">Italian ryegrass</name>
    <name type="synonym">Lolium perenne subsp. multiflorum</name>
    <dbReference type="NCBI Taxonomy" id="4521"/>
    <lineage>
        <taxon>Eukaryota</taxon>
        <taxon>Viridiplantae</taxon>
        <taxon>Streptophyta</taxon>
        <taxon>Embryophyta</taxon>
        <taxon>Tracheophyta</taxon>
        <taxon>Spermatophyta</taxon>
        <taxon>Magnoliopsida</taxon>
        <taxon>Liliopsida</taxon>
        <taxon>Poales</taxon>
        <taxon>Poaceae</taxon>
        <taxon>BOP clade</taxon>
        <taxon>Pooideae</taxon>
        <taxon>Poodae</taxon>
        <taxon>Poeae</taxon>
        <taxon>Poeae Chloroplast Group 2 (Poeae type)</taxon>
        <taxon>Loliodinae</taxon>
        <taxon>Loliinae</taxon>
        <taxon>Lolium</taxon>
    </lineage>
</organism>
<feature type="domain" description="Integrase catalytic" evidence="2">
    <location>
        <begin position="703"/>
        <end position="881"/>
    </location>
</feature>
<dbReference type="SUPFAM" id="SSF53098">
    <property type="entry name" value="Ribonuclease H-like"/>
    <property type="match status" value="1"/>
</dbReference>
<dbReference type="InterPro" id="IPR001584">
    <property type="entry name" value="Integrase_cat-core"/>
</dbReference>
<name>A0AAD8WUT4_LOLMU</name>
<dbReference type="Gene3D" id="3.30.420.10">
    <property type="entry name" value="Ribonuclease H-like superfamily/Ribonuclease H"/>
    <property type="match status" value="1"/>
</dbReference>
<dbReference type="PROSITE" id="PS50994">
    <property type="entry name" value="INTEGRASE"/>
    <property type="match status" value="1"/>
</dbReference>